<feature type="transmembrane region" description="Helical" evidence="1">
    <location>
        <begin position="105"/>
        <end position="127"/>
    </location>
</feature>
<protein>
    <submittedName>
        <fullName evidence="2">Uncharacterized protein</fullName>
    </submittedName>
</protein>
<keyword evidence="1" id="KW-1133">Transmembrane helix</keyword>
<name>A0A812T6D1_9DINO</name>
<keyword evidence="1" id="KW-0812">Transmembrane</keyword>
<feature type="transmembrane region" description="Helical" evidence="1">
    <location>
        <begin position="148"/>
        <end position="175"/>
    </location>
</feature>
<feature type="transmembrane region" description="Helical" evidence="1">
    <location>
        <begin position="586"/>
        <end position="613"/>
    </location>
</feature>
<keyword evidence="3" id="KW-1185">Reference proteome</keyword>
<evidence type="ECO:0000313" key="2">
    <source>
        <dbReference type="EMBL" id="CAE7510991.1"/>
    </source>
</evidence>
<dbReference type="OrthoDB" id="437912at2759"/>
<comment type="caution">
    <text evidence="2">The sequence shown here is derived from an EMBL/GenBank/DDBJ whole genome shotgun (WGS) entry which is preliminary data.</text>
</comment>
<dbReference type="EMBL" id="CAJNDS010002523">
    <property type="protein sequence ID" value="CAE7510991.1"/>
    <property type="molecule type" value="Genomic_DNA"/>
</dbReference>
<feature type="transmembrane region" description="Helical" evidence="1">
    <location>
        <begin position="39"/>
        <end position="63"/>
    </location>
</feature>
<feature type="transmembrane region" description="Helical" evidence="1">
    <location>
        <begin position="289"/>
        <end position="316"/>
    </location>
</feature>
<organism evidence="2 3">
    <name type="scientific">Symbiodinium natans</name>
    <dbReference type="NCBI Taxonomy" id="878477"/>
    <lineage>
        <taxon>Eukaryota</taxon>
        <taxon>Sar</taxon>
        <taxon>Alveolata</taxon>
        <taxon>Dinophyceae</taxon>
        <taxon>Suessiales</taxon>
        <taxon>Symbiodiniaceae</taxon>
        <taxon>Symbiodinium</taxon>
    </lineage>
</organism>
<keyword evidence="1" id="KW-0472">Membrane</keyword>
<evidence type="ECO:0000313" key="3">
    <source>
        <dbReference type="Proteomes" id="UP000604046"/>
    </source>
</evidence>
<accession>A0A812T6D1</accession>
<gene>
    <name evidence="2" type="ORF">SNAT2548_LOCUS28621</name>
</gene>
<evidence type="ECO:0000256" key="1">
    <source>
        <dbReference type="SAM" id="Phobius"/>
    </source>
</evidence>
<proteinExistence type="predicted"/>
<feature type="transmembrane region" description="Helical" evidence="1">
    <location>
        <begin position="75"/>
        <end position="99"/>
    </location>
</feature>
<feature type="transmembrane region" description="Helical" evidence="1">
    <location>
        <begin position="323"/>
        <end position="342"/>
    </location>
</feature>
<dbReference type="Proteomes" id="UP000604046">
    <property type="component" value="Unassembled WGS sequence"/>
</dbReference>
<reference evidence="2" key="1">
    <citation type="submission" date="2021-02" db="EMBL/GenBank/DDBJ databases">
        <authorList>
            <person name="Dougan E. K."/>
            <person name="Rhodes N."/>
            <person name="Thang M."/>
            <person name="Chan C."/>
        </authorList>
    </citation>
    <scope>NUCLEOTIDE SEQUENCE</scope>
</reference>
<sequence>MITGLHCLDVPFARFQDLSVWLERVNATLPNHVMTGFTVSYVVVLLLFFPILYAVLRVVWALAAEGPARKSMTTFFILILGVPLYPLLAALLLALIWLLAGFVVLAISSFGPAALGLWALMQLWELMEKLVSEEQAQASRVQREDITCWELICGLLIGVLSCCSFGVLALALTILKSPLVILSVVLRFVYESVCRWLILVHCVCRPFCSCCGDHRDIPLGQEGRSIQELMAEGHSAEDLKDLGASVGDLYGAGFTMLELYEEADFSRRDFYDAGLMEEVEWHERGGSCWWWWFPLVFLAWLSSIVCLVAALLLVVVLAALAKLILAVVWPAYIAAGWLRILAQARRRPSARTCCEPLVQGFKAGYQVGLFASSWDLRLRTLAHRLEVSQDVVQEAWRGLGRQMIRFGREAMEEGLLTEEFVDAVPGELCIGLPARALLDAVERSPRKELLLVGGLRIAAHQIPELGHFAEKVWEHFCQAQEARSRAQISVEVHRLLCAVLLAGGADPASLPPGLSEAVRQYESLPKATYEACQAIVRPLVAFGLECGSQHEFKEKLELVIQSMADVGSEELGQYIYAVYDTLDSEYIFILFTLLKLTCLISVLNHVIACIWYATGRMTMERGELNWLENTIVNASWPSHPRATLQQLSRGAQLELYTGLFNVGNLKKREKNAGAAFVL</sequence>
<dbReference type="AlphaFoldDB" id="A0A812T6D1"/>